<dbReference type="AlphaFoldDB" id="A0A3M7PCG2"/>
<comment type="caution">
    <text evidence="1">The sequence shown here is derived from an EMBL/GenBank/DDBJ whole genome shotgun (WGS) entry which is preliminary data.</text>
</comment>
<sequence>MDRELAKASLISKIKTEENQKKTWIFWKDIQFKCVEIRHQKINNTLFPLKFCPFTIY</sequence>
<evidence type="ECO:0000313" key="2">
    <source>
        <dbReference type="Proteomes" id="UP000276133"/>
    </source>
</evidence>
<protein>
    <submittedName>
        <fullName evidence="1">Uncharacterized protein</fullName>
    </submittedName>
</protein>
<dbReference type="Proteomes" id="UP000276133">
    <property type="component" value="Unassembled WGS sequence"/>
</dbReference>
<gene>
    <name evidence="1" type="ORF">BpHYR1_002760</name>
</gene>
<evidence type="ECO:0000313" key="1">
    <source>
        <dbReference type="EMBL" id="RMZ96450.1"/>
    </source>
</evidence>
<reference evidence="1 2" key="1">
    <citation type="journal article" date="2018" name="Sci. Rep.">
        <title>Genomic signatures of local adaptation to the degree of environmental predictability in rotifers.</title>
        <authorList>
            <person name="Franch-Gras L."/>
            <person name="Hahn C."/>
            <person name="Garcia-Roger E.M."/>
            <person name="Carmona M.J."/>
            <person name="Serra M."/>
            <person name="Gomez A."/>
        </authorList>
    </citation>
    <scope>NUCLEOTIDE SEQUENCE [LARGE SCALE GENOMIC DNA]</scope>
    <source>
        <strain evidence="1">HYR1</strain>
    </source>
</reference>
<dbReference type="EMBL" id="REGN01012181">
    <property type="protein sequence ID" value="RMZ96450.1"/>
    <property type="molecule type" value="Genomic_DNA"/>
</dbReference>
<organism evidence="1 2">
    <name type="scientific">Brachionus plicatilis</name>
    <name type="common">Marine rotifer</name>
    <name type="synonym">Brachionus muelleri</name>
    <dbReference type="NCBI Taxonomy" id="10195"/>
    <lineage>
        <taxon>Eukaryota</taxon>
        <taxon>Metazoa</taxon>
        <taxon>Spiralia</taxon>
        <taxon>Gnathifera</taxon>
        <taxon>Rotifera</taxon>
        <taxon>Eurotatoria</taxon>
        <taxon>Monogononta</taxon>
        <taxon>Pseudotrocha</taxon>
        <taxon>Ploima</taxon>
        <taxon>Brachionidae</taxon>
        <taxon>Brachionus</taxon>
    </lineage>
</organism>
<proteinExistence type="predicted"/>
<keyword evidence="2" id="KW-1185">Reference proteome</keyword>
<accession>A0A3M7PCG2</accession>
<name>A0A3M7PCG2_BRAPC</name>